<gene>
    <name evidence="1" type="ORF">RPERSI_LOCUS28307</name>
</gene>
<sequence>EGFQSEDNGVDIIDNVENIIINEDNSHQDAWTTPLVLRREFEQRNDNEEPTSA</sequence>
<protein>
    <submittedName>
        <fullName evidence="1">4866_t:CDS:1</fullName>
    </submittedName>
</protein>
<proteinExistence type="predicted"/>
<organism evidence="1 2">
    <name type="scientific">Racocetra persica</name>
    <dbReference type="NCBI Taxonomy" id="160502"/>
    <lineage>
        <taxon>Eukaryota</taxon>
        <taxon>Fungi</taxon>
        <taxon>Fungi incertae sedis</taxon>
        <taxon>Mucoromycota</taxon>
        <taxon>Glomeromycotina</taxon>
        <taxon>Glomeromycetes</taxon>
        <taxon>Diversisporales</taxon>
        <taxon>Gigasporaceae</taxon>
        <taxon>Racocetra</taxon>
    </lineage>
</organism>
<feature type="non-terminal residue" evidence="1">
    <location>
        <position position="1"/>
    </location>
</feature>
<dbReference type="EMBL" id="CAJVQC010102545">
    <property type="protein sequence ID" value="CAG8831941.1"/>
    <property type="molecule type" value="Genomic_DNA"/>
</dbReference>
<evidence type="ECO:0000313" key="1">
    <source>
        <dbReference type="EMBL" id="CAG8831941.1"/>
    </source>
</evidence>
<comment type="caution">
    <text evidence="1">The sequence shown here is derived from an EMBL/GenBank/DDBJ whole genome shotgun (WGS) entry which is preliminary data.</text>
</comment>
<name>A0ACA9S932_9GLOM</name>
<evidence type="ECO:0000313" key="2">
    <source>
        <dbReference type="Proteomes" id="UP000789920"/>
    </source>
</evidence>
<accession>A0ACA9S932</accession>
<feature type="non-terminal residue" evidence="1">
    <location>
        <position position="53"/>
    </location>
</feature>
<dbReference type="Proteomes" id="UP000789920">
    <property type="component" value="Unassembled WGS sequence"/>
</dbReference>
<keyword evidence="2" id="KW-1185">Reference proteome</keyword>
<reference evidence="1" key="1">
    <citation type="submission" date="2021-06" db="EMBL/GenBank/DDBJ databases">
        <authorList>
            <person name="Kallberg Y."/>
            <person name="Tangrot J."/>
            <person name="Rosling A."/>
        </authorList>
    </citation>
    <scope>NUCLEOTIDE SEQUENCE</scope>
    <source>
        <strain evidence="1">MA461A</strain>
    </source>
</reference>